<dbReference type="OrthoDB" id="9129309at2"/>
<evidence type="ECO:0000313" key="2">
    <source>
        <dbReference type="Proteomes" id="UP000054911"/>
    </source>
</evidence>
<organism evidence="1 2">
    <name type="scientific">Caballeronia pedi</name>
    <dbReference type="NCBI Taxonomy" id="1777141"/>
    <lineage>
        <taxon>Bacteria</taxon>
        <taxon>Pseudomonadati</taxon>
        <taxon>Pseudomonadota</taxon>
        <taxon>Betaproteobacteria</taxon>
        <taxon>Burkholderiales</taxon>
        <taxon>Burkholderiaceae</taxon>
        <taxon>Caballeronia</taxon>
    </lineage>
</organism>
<proteinExistence type="predicted"/>
<keyword evidence="2" id="KW-1185">Reference proteome</keyword>
<protein>
    <submittedName>
        <fullName evidence="1">Uncharacterized protein</fullName>
    </submittedName>
</protein>
<accession>A0A158AYK3</accession>
<dbReference type="RefSeq" id="WP_143328028.1">
    <property type="nucleotide sequence ID" value="NZ_FCOE02000007.1"/>
</dbReference>
<dbReference type="AlphaFoldDB" id="A0A158AYK3"/>
<sequence length="186" mass="20273">MKNIDSNASLLLVRGGVPLQDVRGGFLIRIIDSNDLENVNYILRSEDGASYCGQLNISAHENRNNLLMMALDYGLPISLAGDQRGNIIGMAIGPSDSPIPSLNSTFLKLQDTRTGIVVRIVDKDQGAAVHYVLQTNDGSRYCVHMWPNGESYDNRNNLFMMALRTNMAVTVTGSPHHEVTAIAIGS</sequence>
<dbReference type="Proteomes" id="UP000054911">
    <property type="component" value="Unassembled WGS sequence"/>
</dbReference>
<reference evidence="1" key="1">
    <citation type="submission" date="2016-01" db="EMBL/GenBank/DDBJ databases">
        <authorList>
            <person name="Peeters C."/>
        </authorList>
    </citation>
    <scope>NUCLEOTIDE SEQUENCE [LARGE SCALE GENOMIC DNA]</scope>
    <source>
        <strain evidence="1">LMG 29323</strain>
    </source>
</reference>
<evidence type="ECO:0000313" key="1">
    <source>
        <dbReference type="EMBL" id="SAK62077.1"/>
    </source>
</evidence>
<dbReference type="STRING" id="1777141.AWB80_02738"/>
<dbReference type="EMBL" id="FCOE02000007">
    <property type="protein sequence ID" value="SAK62077.1"/>
    <property type="molecule type" value="Genomic_DNA"/>
</dbReference>
<gene>
    <name evidence="1" type="ORF">AWB80_02738</name>
</gene>
<comment type="caution">
    <text evidence="1">The sequence shown here is derived from an EMBL/GenBank/DDBJ whole genome shotgun (WGS) entry which is preliminary data.</text>
</comment>
<name>A0A158AYK3_9BURK</name>